<comment type="caution">
    <text evidence="4">The sequence shown here is derived from an EMBL/GenBank/DDBJ whole genome shotgun (WGS) entry which is preliminary data.</text>
</comment>
<dbReference type="InterPro" id="IPR002347">
    <property type="entry name" value="SDR_fam"/>
</dbReference>
<dbReference type="Pfam" id="PF00106">
    <property type="entry name" value="adh_short"/>
    <property type="match status" value="1"/>
</dbReference>
<name>A0ABP6UVT1_9FLAO</name>
<evidence type="ECO:0000313" key="5">
    <source>
        <dbReference type="Proteomes" id="UP001500459"/>
    </source>
</evidence>
<keyword evidence="5" id="KW-1185">Reference proteome</keyword>
<dbReference type="PRINTS" id="PR00081">
    <property type="entry name" value="GDHRDH"/>
</dbReference>
<dbReference type="CDD" id="cd05233">
    <property type="entry name" value="SDR_c"/>
    <property type="match status" value="1"/>
</dbReference>
<dbReference type="EMBL" id="BAABCW010000027">
    <property type="protein sequence ID" value="GAA3521786.1"/>
    <property type="molecule type" value="Genomic_DNA"/>
</dbReference>
<dbReference type="PRINTS" id="PR00080">
    <property type="entry name" value="SDRFAMILY"/>
</dbReference>
<dbReference type="InterPro" id="IPR020904">
    <property type="entry name" value="Sc_DH/Rdtase_CS"/>
</dbReference>
<comment type="similarity">
    <text evidence="1 3">Belongs to the short-chain dehydrogenases/reductases (SDR) family.</text>
</comment>
<dbReference type="PANTHER" id="PTHR43669">
    <property type="entry name" value="5-KETO-D-GLUCONATE 5-REDUCTASE"/>
    <property type="match status" value="1"/>
</dbReference>
<dbReference type="PROSITE" id="PS00061">
    <property type="entry name" value="ADH_SHORT"/>
    <property type="match status" value="1"/>
</dbReference>
<dbReference type="Proteomes" id="UP001500459">
    <property type="component" value="Unassembled WGS sequence"/>
</dbReference>
<organism evidence="4 5">
    <name type="scientific">Aquimarina addita</name>
    <dbReference type="NCBI Taxonomy" id="870485"/>
    <lineage>
        <taxon>Bacteria</taxon>
        <taxon>Pseudomonadati</taxon>
        <taxon>Bacteroidota</taxon>
        <taxon>Flavobacteriia</taxon>
        <taxon>Flavobacteriales</taxon>
        <taxon>Flavobacteriaceae</taxon>
        <taxon>Aquimarina</taxon>
    </lineage>
</organism>
<dbReference type="PANTHER" id="PTHR43669:SF3">
    <property type="entry name" value="ALCOHOL DEHYDROGENASE, PUTATIVE (AFU_ORTHOLOGUE AFUA_3G03445)-RELATED"/>
    <property type="match status" value="1"/>
</dbReference>
<gene>
    <name evidence="4" type="ORF">GCM10022393_40260</name>
</gene>
<proteinExistence type="inferred from homology"/>
<dbReference type="SUPFAM" id="SSF51735">
    <property type="entry name" value="NAD(P)-binding Rossmann-fold domains"/>
    <property type="match status" value="1"/>
</dbReference>
<evidence type="ECO:0000313" key="4">
    <source>
        <dbReference type="EMBL" id="GAA3521786.1"/>
    </source>
</evidence>
<dbReference type="Gene3D" id="3.40.50.720">
    <property type="entry name" value="NAD(P)-binding Rossmann-like Domain"/>
    <property type="match status" value="1"/>
</dbReference>
<sequence length="242" mass="26457">MNLKEAKILITGGNSGIGKATAKLLKEKGAQVIISGRNENTLQQTANELDIDYVVADVTKEEQVQNMIQQTITKIGGLDTLINNAGYGYAAKLIDIEADKFTDQFKTNILGAALCAKESAKHFIEQDYGNIVNIGSTASLKGSPSASPYVASKFALRGMTESWRNELRPHNIRVMQVNPSEVMTNFVDNRVDGNSDKKTYTEAEQKTKLRGEEIAHTIGALLEMDNRGFITEATVFATNPKV</sequence>
<keyword evidence="2" id="KW-0560">Oxidoreductase</keyword>
<protein>
    <submittedName>
        <fullName evidence="4">3-ketoacyl-ACP reductase</fullName>
    </submittedName>
</protein>
<evidence type="ECO:0000256" key="3">
    <source>
        <dbReference type="RuleBase" id="RU000363"/>
    </source>
</evidence>
<evidence type="ECO:0000256" key="1">
    <source>
        <dbReference type="ARBA" id="ARBA00006484"/>
    </source>
</evidence>
<dbReference type="RefSeq" id="WP_344930558.1">
    <property type="nucleotide sequence ID" value="NZ_BAABCW010000027.1"/>
</dbReference>
<reference evidence="5" key="1">
    <citation type="journal article" date="2019" name="Int. J. Syst. Evol. Microbiol.">
        <title>The Global Catalogue of Microorganisms (GCM) 10K type strain sequencing project: providing services to taxonomists for standard genome sequencing and annotation.</title>
        <authorList>
            <consortium name="The Broad Institute Genomics Platform"/>
            <consortium name="The Broad Institute Genome Sequencing Center for Infectious Disease"/>
            <person name="Wu L."/>
            <person name="Ma J."/>
        </authorList>
    </citation>
    <scope>NUCLEOTIDE SEQUENCE [LARGE SCALE GENOMIC DNA]</scope>
    <source>
        <strain evidence="5">JCM 17106</strain>
    </source>
</reference>
<evidence type="ECO:0000256" key="2">
    <source>
        <dbReference type="ARBA" id="ARBA00023002"/>
    </source>
</evidence>
<dbReference type="InterPro" id="IPR036291">
    <property type="entry name" value="NAD(P)-bd_dom_sf"/>
</dbReference>
<accession>A0ABP6UVT1</accession>